<protein>
    <submittedName>
        <fullName evidence="12">G-protein coupled receptors family 1 profile domain-containing protein</fullName>
    </submittedName>
</protein>
<dbReference type="GO" id="GO:0005886">
    <property type="term" value="C:plasma membrane"/>
    <property type="evidence" value="ECO:0007669"/>
    <property type="project" value="UniProtKB-SubCell"/>
</dbReference>
<feature type="transmembrane region" description="Helical" evidence="9">
    <location>
        <begin position="179"/>
        <end position="199"/>
    </location>
</feature>
<evidence type="ECO:0000256" key="6">
    <source>
        <dbReference type="ARBA" id="ARBA00023136"/>
    </source>
</evidence>
<keyword evidence="3 9" id="KW-0812">Transmembrane</keyword>
<evidence type="ECO:0000256" key="2">
    <source>
        <dbReference type="ARBA" id="ARBA00022475"/>
    </source>
</evidence>
<accession>A0A914W5B9</accession>
<keyword evidence="2" id="KW-1003">Cell membrane</keyword>
<evidence type="ECO:0000256" key="1">
    <source>
        <dbReference type="ARBA" id="ARBA00004651"/>
    </source>
</evidence>
<evidence type="ECO:0000259" key="10">
    <source>
        <dbReference type="PROSITE" id="PS50262"/>
    </source>
</evidence>
<evidence type="ECO:0000256" key="9">
    <source>
        <dbReference type="SAM" id="Phobius"/>
    </source>
</evidence>
<dbReference type="Pfam" id="PF00001">
    <property type="entry name" value="7tm_1"/>
    <property type="match status" value="1"/>
</dbReference>
<sequence>MREPVASWADFSNVTWPVFLNVSTTFTFDAINSCALGVPLNLIIVYLSFISAKVDGDFKYFLGNLAVADLGFCFGNVYNWAQHFYFVKKEIPSNVITCRLQGSFGYGFGFATALALPLLPLNRYCVIVLKSKWFTKSHTFLLCLIPYILGFIGEIYDLFFAQSITFYPRCGFHVYTQFIPEFLIVPIAAGYTAAIYCNFKVHKIVATHMRASRRSARGSNHVVCERSVLKASIYQACIPLIFIFPITVYLTSTIFLGWAATEFVLISIGPYHLTVDDVGFGMMMFQPTATALVTLLIVKPYKDAAESYINTVKKWLGFSVIAKSNNGTGTVHDTGLTVDML</sequence>
<dbReference type="PANTHER" id="PTHR24228:SF59">
    <property type="entry name" value="NEUROPEPTIDE RECEPTOR 15"/>
    <property type="match status" value="1"/>
</dbReference>
<dbReference type="PANTHER" id="PTHR24228">
    <property type="entry name" value="B2 BRADYKININ RECEPTOR/ANGIOTENSIN II RECEPTOR"/>
    <property type="match status" value="1"/>
</dbReference>
<comment type="subcellular location">
    <subcellularLocation>
        <location evidence="1">Cell membrane</location>
        <topology evidence="1">Multi-pass membrane protein</topology>
    </subcellularLocation>
</comment>
<dbReference type="CDD" id="cd00637">
    <property type="entry name" value="7tm_classA_rhodopsin-like"/>
    <property type="match status" value="1"/>
</dbReference>
<keyword evidence="8" id="KW-0807">Transducer</keyword>
<feature type="domain" description="G-protein coupled receptors family 1 profile" evidence="10">
    <location>
        <begin position="40"/>
        <end position="249"/>
    </location>
</feature>
<dbReference type="AlphaFoldDB" id="A0A914W5B9"/>
<dbReference type="InterPro" id="IPR017452">
    <property type="entry name" value="GPCR_Rhodpsn_7TM"/>
</dbReference>
<proteinExistence type="predicted"/>
<evidence type="ECO:0000256" key="8">
    <source>
        <dbReference type="ARBA" id="ARBA00023224"/>
    </source>
</evidence>
<organism evidence="11 12">
    <name type="scientific">Plectus sambesii</name>
    <dbReference type="NCBI Taxonomy" id="2011161"/>
    <lineage>
        <taxon>Eukaryota</taxon>
        <taxon>Metazoa</taxon>
        <taxon>Ecdysozoa</taxon>
        <taxon>Nematoda</taxon>
        <taxon>Chromadorea</taxon>
        <taxon>Plectida</taxon>
        <taxon>Plectina</taxon>
        <taxon>Plectoidea</taxon>
        <taxon>Plectidae</taxon>
        <taxon>Plectus</taxon>
    </lineage>
</organism>
<evidence type="ECO:0000256" key="3">
    <source>
        <dbReference type="ARBA" id="ARBA00022692"/>
    </source>
</evidence>
<dbReference type="InterPro" id="IPR000276">
    <property type="entry name" value="GPCR_Rhodpsn"/>
</dbReference>
<dbReference type="PROSITE" id="PS50262">
    <property type="entry name" value="G_PROTEIN_RECEP_F1_2"/>
    <property type="match status" value="1"/>
</dbReference>
<evidence type="ECO:0000313" key="12">
    <source>
        <dbReference type="WBParaSite" id="PSAMB.scaffold3288size18917.g20929.t1"/>
    </source>
</evidence>
<feature type="transmembrane region" description="Helical" evidence="9">
    <location>
        <begin position="30"/>
        <end position="49"/>
    </location>
</feature>
<evidence type="ECO:0000256" key="4">
    <source>
        <dbReference type="ARBA" id="ARBA00022989"/>
    </source>
</evidence>
<dbReference type="Proteomes" id="UP000887566">
    <property type="component" value="Unplaced"/>
</dbReference>
<dbReference type="SUPFAM" id="SSF81321">
    <property type="entry name" value="Family A G protein-coupled receptor-like"/>
    <property type="match status" value="1"/>
</dbReference>
<name>A0A914W5B9_9BILA</name>
<keyword evidence="4 9" id="KW-1133">Transmembrane helix</keyword>
<dbReference type="Gene3D" id="1.20.1070.10">
    <property type="entry name" value="Rhodopsin 7-helix transmembrane proteins"/>
    <property type="match status" value="1"/>
</dbReference>
<reference evidence="12" key="1">
    <citation type="submission" date="2022-11" db="UniProtKB">
        <authorList>
            <consortium name="WormBaseParasite"/>
        </authorList>
    </citation>
    <scope>IDENTIFICATION</scope>
</reference>
<evidence type="ECO:0000256" key="5">
    <source>
        <dbReference type="ARBA" id="ARBA00023040"/>
    </source>
</evidence>
<keyword evidence="11" id="KW-1185">Reference proteome</keyword>
<keyword evidence="7" id="KW-0675">Receptor</keyword>
<feature type="transmembrane region" description="Helical" evidence="9">
    <location>
        <begin position="61"/>
        <end position="80"/>
    </location>
</feature>
<feature type="transmembrane region" description="Helical" evidence="9">
    <location>
        <begin position="236"/>
        <end position="258"/>
    </location>
</feature>
<feature type="transmembrane region" description="Helical" evidence="9">
    <location>
        <begin position="278"/>
        <end position="298"/>
    </location>
</feature>
<evidence type="ECO:0000313" key="11">
    <source>
        <dbReference type="Proteomes" id="UP000887566"/>
    </source>
</evidence>
<keyword evidence="6 9" id="KW-0472">Membrane</keyword>
<evidence type="ECO:0000256" key="7">
    <source>
        <dbReference type="ARBA" id="ARBA00023170"/>
    </source>
</evidence>
<feature type="transmembrane region" description="Helical" evidence="9">
    <location>
        <begin position="140"/>
        <end position="159"/>
    </location>
</feature>
<dbReference type="GO" id="GO:0004930">
    <property type="term" value="F:G protein-coupled receptor activity"/>
    <property type="evidence" value="ECO:0007669"/>
    <property type="project" value="UniProtKB-KW"/>
</dbReference>
<keyword evidence="5" id="KW-0297">G-protein coupled receptor</keyword>
<feature type="transmembrane region" description="Helical" evidence="9">
    <location>
        <begin position="100"/>
        <end position="119"/>
    </location>
</feature>
<dbReference type="WBParaSite" id="PSAMB.scaffold3288size18917.g20929.t1">
    <property type="protein sequence ID" value="PSAMB.scaffold3288size18917.g20929.t1"/>
    <property type="gene ID" value="PSAMB.scaffold3288size18917.g20929"/>
</dbReference>